<reference evidence="1 2" key="1">
    <citation type="submission" date="2015-07" db="EMBL/GenBank/DDBJ databases">
        <title>Isolation and Genomic Characterization of a Novel Halophilic Metal-Reducing Deltaproteobacterium from the Deep Subsurface.</title>
        <authorList>
            <person name="Badalamenti J.P."/>
            <person name="Summers Z.M."/>
            <person name="Gralnick J.A."/>
            <person name="Bond D.R."/>
        </authorList>
    </citation>
    <scope>NUCLEOTIDE SEQUENCE [LARGE SCALE GENOMIC DNA]</scope>
    <source>
        <strain evidence="1 2">WTL</strain>
    </source>
</reference>
<dbReference type="RefSeq" id="WP_053551755.1">
    <property type="nucleotide sequence ID" value="NZ_CP010802.1"/>
</dbReference>
<evidence type="ECO:0000313" key="2">
    <source>
        <dbReference type="Proteomes" id="UP000057158"/>
    </source>
</evidence>
<dbReference type="OrthoDB" id="9773332at2"/>
<organism evidence="1 2">
    <name type="scientific">Desulfuromonas soudanensis</name>
    <dbReference type="NCBI Taxonomy" id="1603606"/>
    <lineage>
        <taxon>Bacteria</taxon>
        <taxon>Pseudomonadati</taxon>
        <taxon>Thermodesulfobacteriota</taxon>
        <taxon>Desulfuromonadia</taxon>
        <taxon>Desulfuromonadales</taxon>
        <taxon>Desulfuromonadaceae</taxon>
        <taxon>Desulfuromonas</taxon>
    </lineage>
</organism>
<dbReference type="GO" id="GO:0006281">
    <property type="term" value="P:DNA repair"/>
    <property type="evidence" value="ECO:0007669"/>
    <property type="project" value="InterPro"/>
</dbReference>
<dbReference type="Proteomes" id="UP000057158">
    <property type="component" value="Chromosome"/>
</dbReference>
<sequence length="286" mass="30857">MDLRQILEDVGARRSADFLANDPLEFPRLFPRRDDREVAAFLSAALAYGRVSIIRASLADLFRRMPEGPAAFVRDFEPARDGVRLAGFRHRFNSGEDLGCLCWLLQKMMAAEGSLEGFFLVGDDPAASDIGPALGSFCARALALDVSPLYGAPLLPKGAGARYFFSSPDGGSACKRLCMFLRWVCRPDDGIDLGLWGRVDPARLVIPLDTHTARISRLLGLTGRTTAGWKMALEVTAALRRLDPADPIRFDFALSHLGISDGCSGARGGACQECPLAPLCRAGGGK</sequence>
<evidence type="ECO:0000313" key="1">
    <source>
        <dbReference type="EMBL" id="ALC17769.1"/>
    </source>
</evidence>
<dbReference type="Pfam" id="PF09674">
    <property type="entry name" value="DUF2400"/>
    <property type="match status" value="1"/>
</dbReference>
<dbReference type="Gene3D" id="1.10.1670.10">
    <property type="entry name" value="Helix-hairpin-Helix base-excision DNA repair enzymes (C-terminal)"/>
    <property type="match status" value="1"/>
</dbReference>
<dbReference type="InterPro" id="IPR011257">
    <property type="entry name" value="DNA_glycosylase"/>
</dbReference>
<dbReference type="PATRIC" id="fig|1603606.3.peg.3282"/>
<accession>A0A0M3QGD1</accession>
<dbReference type="GO" id="GO:0003824">
    <property type="term" value="F:catalytic activity"/>
    <property type="evidence" value="ECO:0007669"/>
    <property type="project" value="InterPro"/>
</dbReference>
<dbReference type="AlphaFoldDB" id="A0A0M3QGD1"/>
<gene>
    <name evidence="1" type="ORF">DSOUD_3043</name>
</gene>
<dbReference type="InterPro" id="IPR014127">
    <property type="entry name" value="CHP02757"/>
</dbReference>
<proteinExistence type="predicted"/>
<dbReference type="InterPro" id="IPR023170">
    <property type="entry name" value="HhH_base_excis_C"/>
</dbReference>
<dbReference type="EMBL" id="CP010802">
    <property type="protein sequence ID" value="ALC17769.1"/>
    <property type="molecule type" value="Genomic_DNA"/>
</dbReference>
<dbReference type="NCBIfam" id="TIGR02757">
    <property type="entry name" value="TIGR02757 family protein"/>
    <property type="match status" value="1"/>
</dbReference>
<keyword evidence="2" id="KW-1185">Reference proteome</keyword>
<name>A0A0M3QGD1_9BACT</name>
<dbReference type="STRING" id="1603606.DSOUD_3043"/>
<protein>
    <recommendedName>
        <fullName evidence="3">TIGR02757 family protein</fullName>
    </recommendedName>
</protein>
<dbReference type="KEGG" id="des:DSOUD_3043"/>
<dbReference type="SUPFAM" id="SSF48150">
    <property type="entry name" value="DNA-glycosylase"/>
    <property type="match status" value="1"/>
</dbReference>
<evidence type="ECO:0008006" key="3">
    <source>
        <dbReference type="Google" id="ProtNLM"/>
    </source>
</evidence>